<proteinExistence type="predicted"/>
<protein>
    <submittedName>
        <fullName evidence="1">Uncharacterized protein</fullName>
    </submittedName>
</protein>
<dbReference type="EMBL" id="JAPCWZ010000003">
    <property type="protein sequence ID" value="KAK8872859.1"/>
    <property type="molecule type" value="Genomic_DNA"/>
</dbReference>
<comment type="caution">
    <text evidence="1">The sequence shown here is derived from an EMBL/GenBank/DDBJ whole genome shotgun (WGS) entry which is preliminary data.</text>
</comment>
<gene>
    <name evidence="1" type="ORF">PGQ11_003373</name>
</gene>
<reference evidence="1 2" key="1">
    <citation type="journal article" date="2024" name="IMA Fungus">
        <title>Apiospora arundinis, a panoply of carbohydrate-active enzymes and secondary metabolites.</title>
        <authorList>
            <person name="Sorensen T."/>
            <person name="Petersen C."/>
            <person name="Muurmann A.T."/>
            <person name="Christiansen J.V."/>
            <person name="Brundto M.L."/>
            <person name="Overgaard C.K."/>
            <person name="Boysen A.T."/>
            <person name="Wollenberg R.D."/>
            <person name="Larsen T.O."/>
            <person name="Sorensen J.L."/>
            <person name="Nielsen K.L."/>
            <person name="Sondergaard T.E."/>
        </authorList>
    </citation>
    <scope>NUCLEOTIDE SEQUENCE [LARGE SCALE GENOMIC DNA]</scope>
    <source>
        <strain evidence="1 2">AAU 773</strain>
    </source>
</reference>
<evidence type="ECO:0000313" key="1">
    <source>
        <dbReference type="EMBL" id="KAK8872859.1"/>
    </source>
</evidence>
<accession>A0ABR2J4Z4</accession>
<evidence type="ECO:0000313" key="2">
    <source>
        <dbReference type="Proteomes" id="UP001390339"/>
    </source>
</evidence>
<sequence length="78" mass="8552">MNLVNLLAPPQHPPAARIRIVHERPAPDLVRHLVVDAVPAAVLPRIQDADLLDVGRRGLAQVVLLLKLPAEKLKPWGL</sequence>
<organism evidence="1 2">
    <name type="scientific">Apiospora arundinis</name>
    <dbReference type="NCBI Taxonomy" id="335852"/>
    <lineage>
        <taxon>Eukaryota</taxon>
        <taxon>Fungi</taxon>
        <taxon>Dikarya</taxon>
        <taxon>Ascomycota</taxon>
        <taxon>Pezizomycotina</taxon>
        <taxon>Sordariomycetes</taxon>
        <taxon>Xylariomycetidae</taxon>
        <taxon>Amphisphaeriales</taxon>
        <taxon>Apiosporaceae</taxon>
        <taxon>Apiospora</taxon>
    </lineage>
</organism>
<keyword evidence="2" id="KW-1185">Reference proteome</keyword>
<name>A0ABR2J4Z4_9PEZI</name>
<dbReference type="Proteomes" id="UP001390339">
    <property type="component" value="Unassembled WGS sequence"/>
</dbReference>